<comment type="caution">
    <text evidence="2">The sequence shown here is derived from an EMBL/GenBank/DDBJ whole genome shotgun (WGS) entry which is preliminary data.</text>
</comment>
<keyword evidence="1" id="KW-1133">Transmembrane helix</keyword>
<evidence type="ECO:0008006" key="4">
    <source>
        <dbReference type="Google" id="ProtNLM"/>
    </source>
</evidence>
<dbReference type="EMBL" id="PDUD01000017">
    <property type="protein sequence ID" value="PHN06802.1"/>
    <property type="molecule type" value="Genomic_DNA"/>
</dbReference>
<feature type="transmembrane region" description="Helical" evidence="1">
    <location>
        <begin position="23"/>
        <end position="45"/>
    </location>
</feature>
<organism evidence="2 3">
    <name type="scientific">Flavilitoribacter nigricans (strain ATCC 23147 / DSM 23189 / NBRC 102662 / NCIMB 1420 / SS-2)</name>
    <name type="common">Lewinella nigricans</name>
    <dbReference type="NCBI Taxonomy" id="1122177"/>
    <lineage>
        <taxon>Bacteria</taxon>
        <taxon>Pseudomonadati</taxon>
        <taxon>Bacteroidota</taxon>
        <taxon>Saprospiria</taxon>
        <taxon>Saprospirales</taxon>
        <taxon>Lewinellaceae</taxon>
        <taxon>Flavilitoribacter</taxon>
    </lineage>
</organism>
<sequence length="247" mass="28036">MPPNTNLSTKLDRYHARIKGNRWLRYFTVFNRVALAAGFLPSGFVKIAGERFTSLSNNHPMGHYLEALFHTGYYYTFIGVAQMTAAILLLIPRTATLGALLYFPIILNIFILTYSVRFDGSMLTSPLMVLANLYLLAWDYDKLKFILPFYKPAVPATIVPPKVRSNKFPFRFFAGVAATVFTVAVIIFNLYNIKPRNTLAECRTQCRDSNNSQACFEFCDCIHENGQSLDQCLETYRAAGEDRPPNQ</sequence>
<gene>
    <name evidence="2" type="ORF">CRP01_10970</name>
</gene>
<keyword evidence="1" id="KW-0472">Membrane</keyword>
<proteinExistence type="predicted"/>
<name>A0A2D0NE79_FLAN2</name>
<dbReference type="AlphaFoldDB" id="A0A2D0NE79"/>
<keyword evidence="1" id="KW-0812">Transmembrane</keyword>
<feature type="transmembrane region" description="Helical" evidence="1">
    <location>
        <begin position="172"/>
        <end position="191"/>
    </location>
</feature>
<feature type="transmembrane region" description="Helical" evidence="1">
    <location>
        <begin position="72"/>
        <end position="91"/>
    </location>
</feature>
<evidence type="ECO:0000256" key="1">
    <source>
        <dbReference type="SAM" id="Phobius"/>
    </source>
</evidence>
<protein>
    <recommendedName>
        <fullName evidence="4">DoxX family protein</fullName>
    </recommendedName>
</protein>
<reference evidence="2 3" key="1">
    <citation type="submission" date="2017-10" db="EMBL/GenBank/DDBJ databases">
        <title>The draft genome sequence of Lewinella nigricans NBRC 102662.</title>
        <authorList>
            <person name="Wang K."/>
        </authorList>
    </citation>
    <scope>NUCLEOTIDE SEQUENCE [LARGE SCALE GENOMIC DNA]</scope>
    <source>
        <strain evidence="2 3">NBRC 102662</strain>
    </source>
</reference>
<dbReference type="Proteomes" id="UP000223913">
    <property type="component" value="Unassembled WGS sequence"/>
</dbReference>
<evidence type="ECO:0000313" key="2">
    <source>
        <dbReference type="EMBL" id="PHN06802.1"/>
    </source>
</evidence>
<dbReference type="RefSeq" id="WP_099150058.1">
    <property type="nucleotide sequence ID" value="NZ_PDUD01000017.1"/>
</dbReference>
<accession>A0A2D0NE79</accession>
<feature type="transmembrane region" description="Helical" evidence="1">
    <location>
        <begin position="98"/>
        <end position="116"/>
    </location>
</feature>
<dbReference type="OrthoDB" id="5524812at2"/>
<keyword evidence="3" id="KW-1185">Reference proteome</keyword>
<evidence type="ECO:0000313" key="3">
    <source>
        <dbReference type="Proteomes" id="UP000223913"/>
    </source>
</evidence>